<keyword evidence="1" id="KW-0808">Transferase</keyword>
<dbReference type="GO" id="GO:0008168">
    <property type="term" value="F:methyltransferase activity"/>
    <property type="evidence" value="ECO:0007669"/>
    <property type="project" value="UniProtKB-KW"/>
</dbReference>
<dbReference type="GO" id="GO:0032259">
    <property type="term" value="P:methylation"/>
    <property type="evidence" value="ECO:0007669"/>
    <property type="project" value="UniProtKB-KW"/>
</dbReference>
<dbReference type="RefSeq" id="WP_332018239.1">
    <property type="nucleotide sequence ID" value="NZ_LS992241.1"/>
</dbReference>
<evidence type="ECO:0000313" key="2">
    <source>
        <dbReference type="Proteomes" id="UP000304148"/>
    </source>
</evidence>
<dbReference type="AlphaFoldDB" id="A0A383R3E9"/>
<organism evidence="1 2">
    <name type="scientific">Paenibacillus alvei</name>
    <name type="common">Bacillus alvei</name>
    <dbReference type="NCBI Taxonomy" id="44250"/>
    <lineage>
        <taxon>Bacteria</taxon>
        <taxon>Bacillati</taxon>
        <taxon>Bacillota</taxon>
        <taxon>Bacilli</taxon>
        <taxon>Bacillales</taxon>
        <taxon>Paenibacillaceae</taxon>
        <taxon>Paenibacillus</taxon>
    </lineage>
</organism>
<reference evidence="2" key="1">
    <citation type="submission" date="2018-08" db="EMBL/GenBank/DDBJ databases">
        <authorList>
            <person name="Chevrot R."/>
        </authorList>
    </citation>
    <scope>NUCLEOTIDE SEQUENCE [LARGE SCALE GENOMIC DNA]</scope>
</reference>
<proteinExistence type="predicted"/>
<keyword evidence="1" id="KW-0489">Methyltransferase</keyword>
<dbReference type="Proteomes" id="UP000304148">
    <property type="component" value="Chromosome"/>
</dbReference>
<dbReference type="InterPro" id="IPR029063">
    <property type="entry name" value="SAM-dependent_MTases_sf"/>
</dbReference>
<gene>
    <name evidence="1" type="ORF">PBLR_10106</name>
</gene>
<dbReference type="Gene3D" id="2.20.25.110">
    <property type="entry name" value="S-adenosyl-L-methionine-dependent methyltransferases"/>
    <property type="match status" value="1"/>
</dbReference>
<evidence type="ECO:0000313" key="1">
    <source>
        <dbReference type="EMBL" id="SYX81687.1"/>
    </source>
</evidence>
<dbReference type="Gene3D" id="3.40.50.150">
    <property type="entry name" value="Vaccinia Virus protein VP39"/>
    <property type="match status" value="1"/>
</dbReference>
<sequence length="172" mass="20400">MNLNIKSNLIYLVGNSFQHFLTNESQDGLLSSVNKHLEIDGIFIFGTRFPSVEELLQPPTEEYWRTYIDSEETLNTVDVCTISNYDPLSQIQHYTTIRKYKNMDGEIINENRTNISLRYVFPKEMERILSINGFEIVHLYRDWKQTPVANDSYEMIYVCKKYDNILRNSYFK</sequence>
<name>A0A383R3E9_PAEAL</name>
<dbReference type="EMBL" id="LS992241">
    <property type="protein sequence ID" value="SYX81687.1"/>
    <property type="molecule type" value="Genomic_DNA"/>
</dbReference>
<dbReference type="SUPFAM" id="SSF53335">
    <property type="entry name" value="S-adenosyl-L-methionine-dependent methyltransferases"/>
    <property type="match status" value="1"/>
</dbReference>
<accession>A0A383R3E9</accession>
<protein>
    <submittedName>
        <fullName evidence="1">SAM-dependent methyltransferase</fullName>
    </submittedName>
</protein>